<protein>
    <submittedName>
        <fullName evidence="1">Uncharacterized protein</fullName>
    </submittedName>
</protein>
<sequence>MNSDKCDIKLLQLDQTIIPNIPFIWYREEQLLCPFDMITKDKNYKIIQRHVLGDANLYIGLHSLMYYTIHKDTIHDQNIINIPGNYNREIHFNVKVTLIEGEIKEIPHGIKLNEYVNGSVFIHGASFSPPGCFHFKVNNELEKIEFLCDVVCQELNINEQYQFILINLCK</sequence>
<name>A0A1V0SKZ2_9VIRU</name>
<proteinExistence type="predicted"/>
<gene>
    <name evidence="1" type="ORF">Klosneuvirus_5_67</name>
</gene>
<dbReference type="EMBL" id="KY684112">
    <property type="protein sequence ID" value="ARF12397.1"/>
    <property type="molecule type" value="Genomic_DNA"/>
</dbReference>
<reference evidence="1" key="1">
    <citation type="journal article" date="2017" name="Science">
        <title>Giant viruses with an expanded complement of translation system components.</title>
        <authorList>
            <person name="Schulz F."/>
            <person name="Yutin N."/>
            <person name="Ivanova N.N."/>
            <person name="Ortega D.R."/>
            <person name="Lee T.K."/>
            <person name="Vierheilig J."/>
            <person name="Daims H."/>
            <person name="Horn M."/>
            <person name="Wagner M."/>
            <person name="Jensen G.J."/>
            <person name="Kyrpides N.C."/>
            <person name="Koonin E.V."/>
            <person name="Woyke T."/>
        </authorList>
    </citation>
    <scope>NUCLEOTIDE SEQUENCE</scope>
    <source>
        <strain evidence="1">KNV1</strain>
    </source>
</reference>
<evidence type="ECO:0000313" key="1">
    <source>
        <dbReference type="EMBL" id="ARF12397.1"/>
    </source>
</evidence>
<organism evidence="1">
    <name type="scientific">Klosneuvirus KNV1</name>
    <dbReference type="NCBI Taxonomy" id="1977640"/>
    <lineage>
        <taxon>Viruses</taxon>
        <taxon>Varidnaviria</taxon>
        <taxon>Bamfordvirae</taxon>
        <taxon>Nucleocytoviricota</taxon>
        <taxon>Megaviricetes</taxon>
        <taxon>Imitervirales</taxon>
        <taxon>Mimiviridae</taxon>
        <taxon>Klosneuvirinae</taxon>
        <taxon>Klosneuvirus</taxon>
    </lineage>
</organism>
<accession>A0A1V0SKZ2</accession>